<dbReference type="GeneID" id="102841212"/>
<protein>
    <submittedName>
        <fullName evidence="3">Odorant-binding protein-like</fullName>
    </submittedName>
</protein>
<dbReference type="AlphaFoldDB" id="A0A9B0X3E1"/>
<gene>
    <name evidence="3" type="primary">LOC102841212</name>
</gene>
<dbReference type="SUPFAM" id="SSF50814">
    <property type="entry name" value="Lipocalins"/>
    <property type="match status" value="1"/>
</dbReference>
<organism evidence="2 3">
    <name type="scientific">Chrysochloris asiatica</name>
    <name type="common">Cape golden mole</name>
    <dbReference type="NCBI Taxonomy" id="185453"/>
    <lineage>
        <taxon>Eukaryota</taxon>
        <taxon>Metazoa</taxon>
        <taxon>Chordata</taxon>
        <taxon>Craniata</taxon>
        <taxon>Vertebrata</taxon>
        <taxon>Euteleostomi</taxon>
        <taxon>Mammalia</taxon>
        <taxon>Eutheria</taxon>
        <taxon>Afrotheria</taxon>
        <taxon>Chrysochloridae</taxon>
        <taxon>Chrysochlorinae</taxon>
        <taxon>Chrysochloris</taxon>
    </lineage>
</organism>
<feature type="domain" description="Lipocalin/cytosolic fatty-acid binding" evidence="1">
    <location>
        <begin position="3"/>
        <end position="112"/>
    </location>
</feature>
<dbReference type="Proteomes" id="UP000504623">
    <property type="component" value="Unplaced"/>
</dbReference>
<proteinExistence type="predicted"/>
<dbReference type="OrthoDB" id="9630146at2759"/>
<name>A0A9B0X3E1_CHRAS</name>
<evidence type="ECO:0000313" key="3">
    <source>
        <dbReference type="RefSeq" id="XP_006877726.1"/>
    </source>
</evidence>
<dbReference type="RefSeq" id="XP_006877726.1">
    <property type="nucleotide sequence ID" value="XM_006877664.1"/>
</dbReference>
<reference evidence="3" key="1">
    <citation type="submission" date="2025-08" db="UniProtKB">
        <authorList>
            <consortium name="RefSeq"/>
        </authorList>
    </citation>
    <scope>IDENTIFICATION</scope>
    <source>
        <tissue evidence="3">Spleen</tissue>
    </source>
</reference>
<accession>A0A9B0X3E1</accession>
<dbReference type="Gene3D" id="2.40.128.20">
    <property type="match status" value="1"/>
</dbReference>
<dbReference type="Pfam" id="PF00061">
    <property type="entry name" value="Lipocalin"/>
    <property type="match status" value="1"/>
</dbReference>
<evidence type="ECO:0000259" key="1">
    <source>
        <dbReference type="Pfam" id="PF00061"/>
    </source>
</evidence>
<sequence>MQYTSNNEILSFGFYFKYDGECLPRYEYTKRQTGNYFTGIGPLNNTFKPVYVTEDVMIGLYINVSVQGVTSYIMQLLAKENSVSQEVFDMYMDYTRQVGIPEENLIDIIKRERTGI</sequence>
<dbReference type="InterPro" id="IPR000566">
    <property type="entry name" value="Lipocln_cytosolic_FA-bd_dom"/>
</dbReference>
<evidence type="ECO:0000313" key="2">
    <source>
        <dbReference type="Proteomes" id="UP000504623"/>
    </source>
</evidence>
<keyword evidence="2" id="KW-1185">Reference proteome</keyword>
<dbReference type="InterPro" id="IPR012674">
    <property type="entry name" value="Calycin"/>
</dbReference>